<dbReference type="SUPFAM" id="SSF46785">
    <property type="entry name" value="Winged helix' DNA-binding domain"/>
    <property type="match status" value="3"/>
</dbReference>
<dbReference type="InterPro" id="IPR027417">
    <property type="entry name" value="P-loop_NTPase"/>
</dbReference>
<dbReference type="CDD" id="cd04171">
    <property type="entry name" value="SelB"/>
    <property type="match status" value="1"/>
</dbReference>
<evidence type="ECO:0000259" key="9">
    <source>
        <dbReference type="PROSITE" id="PS51722"/>
    </source>
</evidence>
<dbReference type="InterPro" id="IPR057335">
    <property type="entry name" value="Beta-barrel_SelB"/>
</dbReference>
<dbReference type="SUPFAM" id="SSF52540">
    <property type="entry name" value="P-loop containing nucleoside triphosphate hydrolases"/>
    <property type="match status" value="1"/>
</dbReference>
<dbReference type="GO" id="GO:0005525">
    <property type="term" value="F:GTP binding"/>
    <property type="evidence" value="ECO:0007669"/>
    <property type="project" value="UniProtKB-KW"/>
</dbReference>
<gene>
    <name evidence="10" type="ORF">SAMN05660652_02547</name>
</gene>
<dbReference type="PROSITE" id="PS51722">
    <property type="entry name" value="G_TR_2"/>
    <property type="match status" value="1"/>
</dbReference>
<accession>A0A1G8GCV1</accession>
<keyword evidence="4" id="KW-0547">Nucleotide-binding</keyword>
<evidence type="ECO:0000256" key="2">
    <source>
        <dbReference type="ARBA" id="ARBA00015953"/>
    </source>
</evidence>
<dbReference type="Pfam" id="PF00009">
    <property type="entry name" value="GTP_EFTU"/>
    <property type="match status" value="1"/>
</dbReference>
<evidence type="ECO:0000313" key="10">
    <source>
        <dbReference type="EMBL" id="SDH92242.1"/>
    </source>
</evidence>
<evidence type="ECO:0000256" key="4">
    <source>
        <dbReference type="ARBA" id="ARBA00022741"/>
    </source>
</evidence>
<organism evidence="10 11">
    <name type="scientific">Propionivibrio dicarboxylicus</name>
    <dbReference type="NCBI Taxonomy" id="83767"/>
    <lineage>
        <taxon>Bacteria</taxon>
        <taxon>Pseudomonadati</taxon>
        <taxon>Pseudomonadota</taxon>
        <taxon>Betaproteobacteria</taxon>
        <taxon>Rhodocyclales</taxon>
        <taxon>Rhodocyclaceae</taxon>
        <taxon>Propionivibrio</taxon>
    </lineage>
</organism>
<sequence length="640" mass="69074">MIIGTAGHIDHGKTTLVKALTGTDCDRLREEKERGITLDLGYAFRRLPAPGAADPVLGFIDVPGHEKLIHNMLAGATGIDFALLVIAADDGPMPQTREHLDIIELLGIRQGAVALTKIDLADAGRQADVIMEIEALLEGTSLRNAPIFAVDARNDIGIDALNRHLETCAASLAARTAQGRFRLAVDRVFTLAGTGTVVTGTAFSGSVKVGDTLVLSPGGRSVRVRSLRAQGEATESGHAGQRIALALAGIEKSDIERGMWVIDPTLLHPQRCLAVALRVLPSQPPLQHWTHVHVHLGSDDIPARVALLSSESVQAGDTGLAELVLERETNALAGDRLILRDAAARVTLAGGKVLDVFPPARKKRAPERLALLAALAADDSAGALAMMADRQAGGADLASFSLNHNLDATGLAALCSSLALRVVGNAAYSTRQWATLQDRVTEALSTEHSRHPDMAGIENDRLRRLTHPSLSRRAFDALIGELLDAGRITRTGAWLHLPGHRVQLSDHDRRRWETLQPLLLAEPYNPPRVRDIARSTGHGENDVRMLLKRVARLGEVYPVALDHYFAASKIADLAEMVAQLCDQNGAARAADLRDKIGGGRKVAIQILEFFDRIGYTRRVRDTHLLRDTPGENRMKLFTPD</sequence>
<keyword evidence="6" id="KW-0342">GTP-binding</keyword>
<evidence type="ECO:0000256" key="1">
    <source>
        <dbReference type="ARBA" id="ARBA00004496"/>
    </source>
</evidence>
<dbReference type="InterPro" id="IPR009001">
    <property type="entry name" value="Transl_elong_EF1A/Init_IF2_C"/>
</dbReference>
<dbReference type="CDD" id="cd15491">
    <property type="entry name" value="selB_III"/>
    <property type="match status" value="1"/>
</dbReference>
<dbReference type="Pfam" id="PF09106">
    <property type="entry name" value="WHD_2nd_SelB"/>
    <property type="match status" value="1"/>
</dbReference>
<proteinExistence type="predicted"/>
<reference evidence="10 11" key="1">
    <citation type="submission" date="2016-10" db="EMBL/GenBank/DDBJ databases">
        <authorList>
            <person name="de Groot N.N."/>
        </authorList>
    </citation>
    <scope>NUCLEOTIDE SEQUENCE [LARGE SCALE GENOMIC DNA]</scope>
    <source>
        <strain evidence="10 11">DSM 5885</strain>
    </source>
</reference>
<name>A0A1G8GCV1_9RHOO</name>
<dbReference type="InterPro" id="IPR004161">
    <property type="entry name" value="EFTu-like_2"/>
</dbReference>
<dbReference type="InterPro" id="IPR048931">
    <property type="entry name" value="WHD_2nd_SelB_bact"/>
</dbReference>
<dbReference type="GO" id="GO:0003746">
    <property type="term" value="F:translation elongation factor activity"/>
    <property type="evidence" value="ECO:0007669"/>
    <property type="project" value="UniProtKB-KW"/>
</dbReference>
<comment type="function">
    <text evidence="7">Translation factor necessary for the incorporation of selenocysteine into proteins. It probably replaces EF-Tu for the insertion of selenocysteine directed by the UGA codon. SelB binds GTP and GDP.</text>
</comment>
<dbReference type="InterPro" id="IPR036390">
    <property type="entry name" value="WH_DNA-bd_sf"/>
</dbReference>
<dbReference type="InterPro" id="IPR000795">
    <property type="entry name" value="T_Tr_GTP-bd_dom"/>
</dbReference>
<dbReference type="STRING" id="83767.SAMN05660652_02547"/>
<evidence type="ECO:0000256" key="8">
    <source>
        <dbReference type="ARBA" id="ARBA00031615"/>
    </source>
</evidence>
<dbReference type="PRINTS" id="PR00315">
    <property type="entry name" value="ELONGATNFCT"/>
</dbReference>
<dbReference type="InterPro" id="IPR009000">
    <property type="entry name" value="Transl_B-barrel_sf"/>
</dbReference>
<dbReference type="SUPFAM" id="SSF50465">
    <property type="entry name" value="EF-Tu/eEF-1alpha/eIF2-gamma C-terminal domain"/>
    <property type="match status" value="1"/>
</dbReference>
<feature type="domain" description="Tr-type G" evidence="9">
    <location>
        <begin position="1"/>
        <end position="173"/>
    </location>
</feature>
<dbReference type="InterPro" id="IPR015191">
    <property type="entry name" value="SelB_WHD4"/>
</dbReference>
<dbReference type="PANTHER" id="PTHR43721">
    <property type="entry name" value="ELONGATION FACTOR TU-RELATED"/>
    <property type="match status" value="1"/>
</dbReference>
<evidence type="ECO:0000256" key="3">
    <source>
        <dbReference type="ARBA" id="ARBA00022490"/>
    </source>
</evidence>
<dbReference type="AlphaFoldDB" id="A0A1G8GCV1"/>
<dbReference type="RefSeq" id="WP_091938239.1">
    <property type="nucleotide sequence ID" value="NZ_FNCY01000010.1"/>
</dbReference>
<protein>
    <recommendedName>
        <fullName evidence="2">Selenocysteine-specific elongation factor</fullName>
    </recommendedName>
    <alternativeName>
        <fullName evidence="8">SelB translation factor</fullName>
    </alternativeName>
</protein>
<dbReference type="NCBIfam" id="TIGR00475">
    <property type="entry name" value="selB"/>
    <property type="match status" value="1"/>
</dbReference>
<dbReference type="Pfam" id="PF25461">
    <property type="entry name" value="Beta-barrel_SelB"/>
    <property type="match status" value="1"/>
</dbReference>
<dbReference type="Gene3D" id="2.40.30.10">
    <property type="entry name" value="Translation factors"/>
    <property type="match status" value="1"/>
</dbReference>
<dbReference type="InterPro" id="IPR004535">
    <property type="entry name" value="Transl_elong_SelB"/>
</dbReference>
<dbReference type="SUPFAM" id="SSF50447">
    <property type="entry name" value="Translation proteins"/>
    <property type="match status" value="1"/>
</dbReference>
<dbReference type="GO" id="GO:0003723">
    <property type="term" value="F:RNA binding"/>
    <property type="evidence" value="ECO:0007669"/>
    <property type="project" value="InterPro"/>
</dbReference>
<dbReference type="EMBL" id="FNCY01000010">
    <property type="protein sequence ID" value="SDH92242.1"/>
    <property type="molecule type" value="Genomic_DNA"/>
</dbReference>
<dbReference type="InterPro" id="IPR015190">
    <property type="entry name" value="Elong_fac_SelB-wing-hlx_typ-2"/>
</dbReference>
<dbReference type="Pfam" id="PF21214">
    <property type="entry name" value="WHD_2nd_SelB_bact"/>
    <property type="match status" value="1"/>
</dbReference>
<evidence type="ECO:0000256" key="7">
    <source>
        <dbReference type="ARBA" id="ARBA00025526"/>
    </source>
</evidence>
<dbReference type="OrthoDB" id="9803139at2"/>
<keyword evidence="3" id="KW-0963">Cytoplasm</keyword>
<evidence type="ECO:0000313" key="11">
    <source>
        <dbReference type="Proteomes" id="UP000198607"/>
    </source>
</evidence>
<dbReference type="Pfam" id="PF09107">
    <property type="entry name" value="WHD_3rd_SelB"/>
    <property type="match status" value="1"/>
</dbReference>
<dbReference type="InterPro" id="IPR050055">
    <property type="entry name" value="EF-Tu_GTPase"/>
</dbReference>
<dbReference type="InterPro" id="IPR036388">
    <property type="entry name" value="WH-like_DNA-bd_sf"/>
</dbReference>
<dbReference type="GO" id="GO:0005737">
    <property type="term" value="C:cytoplasm"/>
    <property type="evidence" value="ECO:0007669"/>
    <property type="project" value="UniProtKB-SubCell"/>
</dbReference>
<keyword evidence="11" id="KW-1185">Reference proteome</keyword>
<dbReference type="Gene3D" id="3.40.50.300">
    <property type="entry name" value="P-loop containing nucleotide triphosphate hydrolases"/>
    <property type="match status" value="1"/>
</dbReference>
<dbReference type="GO" id="GO:0001514">
    <property type="term" value="P:selenocysteine incorporation"/>
    <property type="evidence" value="ECO:0007669"/>
    <property type="project" value="InterPro"/>
</dbReference>
<keyword evidence="10" id="KW-0251">Elongation factor</keyword>
<dbReference type="Pfam" id="PF03144">
    <property type="entry name" value="GTP_EFTU_D2"/>
    <property type="match status" value="1"/>
</dbReference>
<evidence type="ECO:0000256" key="6">
    <source>
        <dbReference type="ARBA" id="ARBA00023134"/>
    </source>
</evidence>
<keyword evidence="5" id="KW-0648">Protein biosynthesis</keyword>
<dbReference type="Gene3D" id="1.10.10.10">
    <property type="entry name" value="Winged helix-like DNA-binding domain superfamily/Winged helix DNA-binding domain"/>
    <property type="match status" value="3"/>
</dbReference>
<comment type="subcellular location">
    <subcellularLocation>
        <location evidence="1">Cytoplasm</location>
    </subcellularLocation>
</comment>
<dbReference type="CDD" id="cd03696">
    <property type="entry name" value="SelB_II"/>
    <property type="match status" value="1"/>
</dbReference>
<dbReference type="PANTHER" id="PTHR43721:SF22">
    <property type="entry name" value="ELONGATION FACTOR TU, MITOCHONDRIAL"/>
    <property type="match status" value="1"/>
</dbReference>
<dbReference type="Proteomes" id="UP000198607">
    <property type="component" value="Unassembled WGS sequence"/>
</dbReference>
<dbReference type="GO" id="GO:0003924">
    <property type="term" value="F:GTPase activity"/>
    <property type="evidence" value="ECO:0007669"/>
    <property type="project" value="InterPro"/>
</dbReference>
<evidence type="ECO:0000256" key="5">
    <source>
        <dbReference type="ARBA" id="ARBA00022917"/>
    </source>
</evidence>